<dbReference type="RefSeq" id="WP_092662722.1">
    <property type="nucleotide sequence ID" value="NZ_FOCX01000021.1"/>
</dbReference>
<evidence type="ECO:0000313" key="3">
    <source>
        <dbReference type="Proteomes" id="UP000198775"/>
    </source>
</evidence>
<organism evidence="2 3">
    <name type="scientific">Halorientalis persicus</name>
    <dbReference type="NCBI Taxonomy" id="1367881"/>
    <lineage>
        <taxon>Archaea</taxon>
        <taxon>Methanobacteriati</taxon>
        <taxon>Methanobacteriota</taxon>
        <taxon>Stenosarchaea group</taxon>
        <taxon>Halobacteria</taxon>
        <taxon>Halobacteriales</taxon>
        <taxon>Haloarculaceae</taxon>
        <taxon>Halorientalis</taxon>
    </lineage>
</organism>
<feature type="transmembrane region" description="Helical" evidence="1">
    <location>
        <begin position="42"/>
        <end position="62"/>
    </location>
</feature>
<dbReference type="OrthoDB" id="339577at2157"/>
<reference evidence="3" key="1">
    <citation type="submission" date="2016-10" db="EMBL/GenBank/DDBJ databases">
        <authorList>
            <person name="Varghese N."/>
            <person name="Submissions S."/>
        </authorList>
    </citation>
    <scope>NUCLEOTIDE SEQUENCE [LARGE SCALE GENOMIC DNA]</scope>
    <source>
        <strain evidence="3">IBRC-M 10043</strain>
    </source>
</reference>
<sequence>MSTTQDHPARRGQRYNRIIMAVFAVGIVSFFAGMLLDQTFVGLVVYAVACLGGITALLYLQFASSVQLSDEREQRLHERASGALIMIAAYVGLPVVIGLYLLDNLGYYTIPPVVWGGIYAYSALFLLWGVVYTVVRYNA</sequence>
<keyword evidence="1" id="KW-0812">Transmembrane</keyword>
<feature type="transmembrane region" description="Helical" evidence="1">
    <location>
        <begin position="83"/>
        <end position="102"/>
    </location>
</feature>
<evidence type="ECO:0000313" key="2">
    <source>
        <dbReference type="EMBL" id="SEO86061.1"/>
    </source>
</evidence>
<keyword evidence="1" id="KW-0472">Membrane</keyword>
<protein>
    <recommendedName>
        <fullName evidence="4">DUF2178 domain-containing protein</fullName>
    </recommendedName>
</protein>
<feature type="transmembrane region" description="Helical" evidence="1">
    <location>
        <begin position="18"/>
        <end position="36"/>
    </location>
</feature>
<evidence type="ECO:0000256" key="1">
    <source>
        <dbReference type="SAM" id="Phobius"/>
    </source>
</evidence>
<name>A0A1H8T557_9EURY</name>
<evidence type="ECO:0008006" key="4">
    <source>
        <dbReference type="Google" id="ProtNLM"/>
    </source>
</evidence>
<dbReference type="AlphaFoldDB" id="A0A1H8T557"/>
<dbReference type="EMBL" id="FOCX01000021">
    <property type="protein sequence ID" value="SEO86061.1"/>
    <property type="molecule type" value="Genomic_DNA"/>
</dbReference>
<gene>
    <name evidence="2" type="ORF">SAMN05216388_102134</name>
</gene>
<keyword evidence="3" id="KW-1185">Reference proteome</keyword>
<feature type="transmembrane region" description="Helical" evidence="1">
    <location>
        <begin position="114"/>
        <end position="135"/>
    </location>
</feature>
<dbReference type="Proteomes" id="UP000198775">
    <property type="component" value="Unassembled WGS sequence"/>
</dbReference>
<accession>A0A1H8T557</accession>
<proteinExistence type="predicted"/>
<keyword evidence="1" id="KW-1133">Transmembrane helix</keyword>